<sequence>MDKAYPSAVAGTPVEWSTGPGRRELTFHPDPAVTDPTDICRPSDEFPGDVDVTGATVVPWDPISWLLTVHVPGGAKTVSVTVVPEGD</sequence>
<accession>A0ABP9CDU7</accession>
<comment type="caution">
    <text evidence="3">The sequence shown here is derived from an EMBL/GenBank/DDBJ whole genome shotgun (WGS) entry which is preliminary data.</text>
</comment>
<dbReference type="Proteomes" id="UP001500839">
    <property type="component" value="Unassembled WGS sequence"/>
</dbReference>
<name>A0ABP9CDU7_9ACTN</name>
<feature type="region of interest" description="Disordered" evidence="1">
    <location>
        <begin position="1"/>
        <end position="39"/>
    </location>
</feature>
<dbReference type="Pfam" id="PF18564">
    <property type="entry name" value="Glyco_hydro_5_C"/>
    <property type="match status" value="1"/>
</dbReference>
<feature type="domain" description="Glycoside hydrolase family 5 C-terminal" evidence="2">
    <location>
        <begin position="4"/>
        <end position="59"/>
    </location>
</feature>
<evidence type="ECO:0000313" key="3">
    <source>
        <dbReference type="EMBL" id="GAA4808700.1"/>
    </source>
</evidence>
<gene>
    <name evidence="3" type="ORF">GCM10023353_10540</name>
</gene>
<evidence type="ECO:0000259" key="2">
    <source>
        <dbReference type="Pfam" id="PF18564"/>
    </source>
</evidence>
<dbReference type="EMBL" id="BAABKQ010000001">
    <property type="protein sequence ID" value="GAA4808700.1"/>
    <property type="molecule type" value="Genomic_DNA"/>
</dbReference>
<organism evidence="3 4">
    <name type="scientific">Tomitella cavernea</name>
    <dbReference type="NCBI Taxonomy" id="1387982"/>
    <lineage>
        <taxon>Bacteria</taxon>
        <taxon>Bacillati</taxon>
        <taxon>Actinomycetota</taxon>
        <taxon>Actinomycetes</taxon>
        <taxon>Mycobacteriales</taxon>
        <taxon>Tomitella</taxon>
    </lineage>
</organism>
<protein>
    <recommendedName>
        <fullName evidence="2">Glycoside hydrolase family 5 C-terminal domain-containing protein</fullName>
    </recommendedName>
</protein>
<keyword evidence="4" id="KW-1185">Reference proteome</keyword>
<reference evidence="4" key="1">
    <citation type="journal article" date="2019" name="Int. J. Syst. Evol. Microbiol.">
        <title>The Global Catalogue of Microorganisms (GCM) 10K type strain sequencing project: providing services to taxonomists for standard genome sequencing and annotation.</title>
        <authorList>
            <consortium name="The Broad Institute Genomics Platform"/>
            <consortium name="The Broad Institute Genome Sequencing Center for Infectious Disease"/>
            <person name="Wu L."/>
            <person name="Ma J."/>
        </authorList>
    </citation>
    <scope>NUCLEOTIDE SEQUENCE [LARGE SCALE GENOMIC DNA]</scope>
    <source>
        <strain evidence="4">JCM 18542</strain>
    </source>
</reference>
<dbReference type="InterPro" id="IPR013780">
    <property type="entry name" value="Glyco_hydro_b"/>
</dbReference>
<proteinExistence type="predicted"/>
<dbReference type="Gene3D" id="2.60.40.1180">
    <property type="entry name" value="Golgi alpha-mannosidase II"/>
    <property type="match status" value="1"/>
</dbReference>
<evidence type="ECO:0000313" key="4">
    <source>
        <dbReference type="Proteomes" id="UP001500839"/>
    </source>
</evidence>
<evidence type="ECO:0000256" key="1">
    <source>
        <dbReference type="SAM" id="MobiDB-lite"/>
    </source>
</evidence>
<dbReference type="InterPro" id="IPR041036">
    <property type="entry name" value="GH5_C"/>
</dbReference>